<evidence type="ECO:0000256" key="1">
    <source>
        <dbReference type="SAM" id="MobiDB-lite"/>
    </source>
</evidence>
<feature type="compositionally biased region" description="Polar residues" evidence="1">
    <location>
        <begin position="26"/>
        <end position="45"/>
    </location>
</feature>
<sequence length="101" mass="11444">MKDLTNHSLACLHSLSRSPIEFLGKNVSSSPLPRSAQGKSNNEQRIPSRRLNKISATDTSPMHAIRNSLFKRQDHQSRYDEFAKMDSINKESTVLTHSDHL</sequence>
<comment type="caution">
    <text evidence="2">The sequence shown here is derived from an EMBL/GenBank/DDBJ whole genome shotgun (WGS) entry which is preliminary data.</text>
</comment>
<protein>
    <submittedName>
        <fullName evidence="2">Uncharacterized protein</fullName>
    </submittedName>
</protein>
<evidence type="ECO:0000313" key="3">
    <source>
        <dbReference type="Proteomes" id="UP001590950"/>
    </source>
</evidence>
<dbReference type="Proteomes" id="UP001590950">
    <property type="component" value="Unassembled WGS sequence"/>
</dbReference>
<gene>
    <name evidence="2" type="ORF">N7G274_000831</name>
</gene>
<keyword evidence="3" id="KW-1185">Reference proteome</keyword>
<evidence type="ECO:0000313" key="2">
    <source>
        <dbReference type="EMBL" id="KAL2046813.1"/>
    </source>
</evidence>
<name>A0ABR4AM41_9LECA</name>
<proteinExistence type="predicted"/>
<feature type="region of interest" description="Disordered" evidence="1">
    <location>
        <begin position="25"/>
        <end position="63"/>
    </location>
</feature>
<organism evidence="2 3">
    <name type="scientific">Stereocaulon virgatum</name>
    <dbReference type="NCBI Taxonomy" id="373712"/>
    <lineage>
        <taxon>Eukaryota</taxon>
        <taxon>Fungi</taxon>
        <taxon>Dikarya</taxon>
        <taxon>Ascomycota</taxon>
        <taxon>Pezizomycotina</taxon>
        <taxon>Lecanoromycetes</taxon>
        <taxon>OSLEUM clade</taxon>
        <taxon>Lecanoromycetidae</taxon>
        <taxon>Lecanorales</taxon>
        <taxon>Lecanorineae</taxon>
        <taxon>Stereocaulaceae</taxon>
        <taxon>Stereocaulon</taxon>
    </lineage>
</organism>
<accession>A0ABR4AM41</accession>
<dbReference type="EMBL" id="JBEFKJ010000003">
    <property type="protein sequence ID" value="KAL2046813.1"/>
    <property type="molecule type" value="Genomic_DNA"/>
</dbReference>
<reference evidence="2 3" key="1">
    <citation type="submission" date="2024-09" db="EMBL/GenBank/DDBJ databases">
        <title>Rethinking Asexuality: The Enigmatic Case of Functional Sexual Genes in Lepraria (Stereocaulaceae).</title>
        <authorList>
            <person name="Doellman M."/>
            <person name="Sun Y."/>
            <person name="Barcenas-Pena A."/>
            <person name="Lumbsch H.T."/>
            <person name="Grewe F."/>
        </authorList>
    </citation>
    <scope>NUCLEOTIDE SEQUENCE [LARGE SCALE GENOMIC DNA]</scope>
    <source>
        <strain evidence="2 3">Mercado 3170</strain>
    </source>
</reference>